<dbReference type="InterPro" id="IPR050557">
    <property type="entry name" value="RTX_toxin/Mannuronan_C5-epim"/>
</dbReference>
<dbReference type="EMBL" id="SAVA01000004">
    <property type="protein sequence ID" value="RWR52660.1"/>
    <property type="molecule type" value="Genomic_DNA"/>
</dbReference>
<evidence type="ECO:0000256" key="2">
    <source>
        <dbReference type="ARBA" id="ARBA00022525"/>
    </source>
</evidence>
<dbReference type="PANTHER" id="PTHR38340">
    <property type="entry name" value="S-LAYER PROTEIN"/>
    <property type="match status" value="1"/>
</dbReference>
<dbReference type="GO" id="GO:0005509">
    <property type="term" value="F:calcium ion binding"/>
    <property type="evidence" value="ECO:0007669"/>
    <property type="project" value="InterPro"/>
</dbReference>
<dbReference type="Pfam" id="PF13620">
    <property type="entry name" value="CarboxypepD_reg"/>
    <property type="match status" value="1"/>
</dbReference>
<dbReference type="PANTHER" id="PTHR38340:SF1">
    <property type="entry name" value="S-LAYER PROTEIN"/>
    <property type="match status" value="1"/>
</dbReference>
<dbReference type="Gene3D" id="2.60.40.10">
    <property type="entry name" value="Immunoglobulins"/>
    <property type="match status" value="1"/>
</dbReference>
<proteinExistence type="predicted"/>
<organism evidence="4 5">
    <name type="scientific">Paenirhodobacter huangdaonensis</name>
    <dbReference type="NCBI Taxonomy" id="2501515"/>
    <lineage>
        <taxon>Bacteria</taxon>
        <taxon>Pseudomonadati</taxon>
        <taxon>Pseudomonadota</taxon>
        <taxon>Alphaproteobacteria</taxon>
        <taxon>Rhodobacterales</taxon>
        <taxon>Rhodobacter group</taxon>
        <taxon>Paenirhodobacter</taxon>
    </lineage>
</organism>
<dbReference type="Pfam" id="PF00188">
    <property type="entry name" value="CAP"/>
    <property type="match status" value="1"/>
</dbReference>
<dbReference type="SUPFAM" id="SSF49464">
    <property type="entry name" value="Carboxypeptidase regulatory domain-like"/>
    <property type="match status" value="1"/>
</dbReference>
<dbReference type="SUPFAM" id="SSF55797">
    <property type="entry name" value="PR-1-like"/>
    <property type="match status" value="1"/>
</dbReference>
<dbReference type="CDD" id="cd05379">
    <property type="entry name" value="CAP_bacterial"/>
    <property type="match status" value="1"/>
</dbReference>
<accession>A0A3S3LZR8</accession>
<dbReference type="InterPro" id="IPR013783">
    <property type="entry name" value="Ig-like_fold"/>
</dbReference>
<evidence type="ECO:0000313" key="4">
    <source>
        <dbReference type="EMBL" id="RWR52660.1"/>
    </source>
</evidence>
<gene>
    <name evidence="4" type="ORF">EOW66_08280</name>
</gene>
<dbReference type="InterPro" id="IPR008969">
    <property type="entry name" value="CarboxyPept-like_regulatory"/>
</dbReference>
<reference evidence="4 5" key="2">
    <citation type="submission" date="2019-01" db="EMBL/GenBank/DDBJ databases">
        <title>Sinorhodobacter populi sp. nov. isolated from the symptomatic bark tissue of Populus euramericana canker.</title>
        <authorList>
            <person name="Xu G."/>
        </authorList>
    </citation>
    <scope>NUCLEOTIDE SEQUENCE [LARGE SCALE GENOMIC DNA]</scope>
    <source>
        <strain evidence="4 5">CGMCC 1.12963</strain>
    </source>
</reference>
<keyword evidence="5" id="KW-1185">Reference proteome</keyword>
<dbReference type="Pfam" id="PF00353">
    <property type="entry name" value="HemolysinCabind"/>
    <property type="match status" value="4"/>
</dbReference>
<dbReference type="Proteomes" id="UP000288071">
    <property type="component" value="Unassembled WGS sequence"/>
</dbReference>
<comment type="subcellular location">
    <subcellularLocation>
        <location evidence="1">Secreted</location>
    </subcellularLocation>
</comment>
<feature type="domain" description="SCP" evidence="3">
    <location>
        <begin position="15"/>
        <end position="187"/>
    </location>
</feature>
<name>A0A3S3LZR8_9RHOB</name>
<dbReference type="PRINTS" id="PR00313">
    <property type="entry name" value="CABNDNGRPT"/>
</dbReference>
<keyword evidence="2" id="KW-0964">Secreted</keyword>
<dbReference type="AlphaFoldDB" id="A0A3S3LZR8"/>
<evidence type="ECO:0000256" key="1">
    <source>
        <dbReference type="ARBA" id="ARBA00004613"/>
    </source>
</evidence>
<dbReference type="InterPro" id="IPR035940">
    <property type="entry name" value="CAP_sf"/>
</dbReference>
<dbReference type="InterPro" id="IPR001343">
    <property type="entry name" value="Hemolysn_Ca-bd"/>
</dbReference>
<evidence type="ECO:0000313" key="5">
    <source>
        <dbReference type="Proteomes" id="UP000288071"/>
    </source>
</evidence>
<dbReference type="SUPFAM" id="SSF51120">
    <property type="entry name" value="beta-Roll"/>
    <property type="match status" value="2"/>
</dbReference>
<dbReference type="PROSITE" id="PS00330">
    <property type="entry name" value="HEMOLYSIN_CALCIUM"/>
    <property type="match status" value="2"/>
</dbReference>
<dbReference type="RefSeq" id="WP_128155938.1">
    <property type="nucleotide sequence ID" value="NZ_JBHSOM010000020.1"/>
</dbReference>
<dbReference type="InterPro" id="IPR014044">
    <property type="entry name" value="CAP_dom"/>
</dbReference>
<dbReference type="GO" id="GO:0005576">
    <property type="term" value="C:extracellular region"/>
    <property type="evidence" value="ECO:0007669"/>
    <property type="project" value="UniProtKB-SubCell"/>
</dbReference>
<evidence type="ECO:0000259" key="3">
    <source>
        <dbReference type="Pfam" id="PF00188"/>
    </source>
</evidence>
<dbReference type="InterPro" id="IPR011049">
    <property type="entry name" value="Serralysin-like_metalloprot_C"/>
</dbReference>
<reference evidence="5" key="1">
    <citation type="submission" date="2019-01" db="EMBL/GenBank/DDBJ databases">
        <title>Sinorhodobacter populi sp. nov. isolated from the symptomatic bark tissue of Populus euramericana canker.</title>
        <authorList>
            <person name="Li Y."/>
        </authorList>
    </citation>
    <scope>NUCLEOTIDE SEQUENCE [LARGE SCALE GENOMIC DNA]</scope>
    <source>
        <strain evidence="5">CGMCC 1.12963</strain>
    </source>
</reference>
<comment type="caution">
    <text evidence="4">The sequence shown here is derived from an EMBL/GenBank/DDBJ whole genome shotgun (WGS) entry which is preliminary data.</text>
</comment>
<dbReference type="Gene3D" id="2.150.10.10">
    <property type="entry name" value="Serralysin-like metalloprotease, C-terminal"/>
    <property type="match status" value="2"/>
</dbReference>
<sequence>MRQPTAFEQELLQYINRARMDPAGEFDALIANAGSRTAVASDITTAIRYFGVDLALFHEQLAAYDPVAPLAWNGLLADAALGHSRLMIDQDTQAHQLSGEAALGPRILATGYPALRVGENIFAYAENALYAHAGFFIDWGYGPGGMQDPAGHRITILNGAYTEVGIGALADRSSSTTVGPWVVTQDFGARADAVPQLLGVVFDDADGDSVYDAGEGMGGVTVTITGNGHTMTTTTWDAGGYQLGLDPGSYSVVFSGGGLDGVVRGTATLGGENAALDARAADAVPAITTISGDTAANRLAGTVWEDQIFGRGGADTLIGGAGADTLDGGFGNDLLNGGFGRDVLFGGNGADTLNGGPGADRMTGGNGSDLFHVDTAGDLIVEWRSWGGTDTVIASVDFSLTMAHLENLVLTGTALRGIGNALANRITGTAGDNFIDGGRNADTMLGGAGNDIYVVRDAGDQVIEWANRGLDTVRAYVSTVLPQNVERLYLQPARDAAGAGIEGLSGTGNALANTLFGNMFDNTLTGRQGNDTLRGGAGADAFVFDRLPGAENVDHILDFNRNAAAEGDTLRMAHWAFAGVARGALSETAFHTGATAQDAADRFLYDAAAGQLWFDADGTGTTDRVLVATFSAGTALSAADIFVF</sequence>
<dbReference type="InterPro" id="IPR018511">
    <property type="entry name" value="Hemolysin-typ_Ca-bd_CS"/>
</dbReference>
<dbReference type="Gene3D" id="3.40.33.10">
    <property type="entry name" value="CAP"/>
    <property type="match status" value="1"/>
</dbReference>
<protein>
    <recommendedName>
        <fullName evidence="3">SCP domain-containing protein</fullName>
    </recommendedName>
</protein>